<dbReference type="InterPro" id="IPR030679">
    <property type="entry name" value="ABC_ATPase_HisP-typ"/>
</dbReference>
<dbReference type="GO" id="GO:0015424">
    <property type="term" value="F:ABC-type amino acid transporter activity"/>
    <property type="evidence" value="ECO:0007669"/>
    <property type="project" value="InterPro"/>
</dbReference>
<keyword evidence="2" id="KW-0813">Transport</keyword>
<keyword evidence="5 8" id="KW-0067">ATP-binding</keyword>
<keyword evidence="9" id="KW-0378">Hydrolase</keyword>
<dbReference type="InterPro" id="IPR027417">
    <property type="entry name" value="P-loop_NTPase"/>
</dbReference>
<dbReference type="OrthoDB" id="1679618at2"/>
<dbReference type="PANTHER" id="PTHR43166:SF35">
    <property type="entry name" value="L-CYSTINE IMPORT ATP-BINDING PROTEIN TCYN"/>
    <property type="match status" value="1"/>
</dbReference>
<evidence type="ECO:0000256" key="6">
    <source>
        <dbReference type="ARBA" id="ARBA00023136"/>
    </source>
</evidence>
<dbReference type="PANTHER" id="PTHR43166">
    <property type="entry name" value="AMINO ACID IMPORT ATP-BINDING PROTEIN"/>
    <property type="match status" value="1"/>
</dbReference>
<reference evidence="8" key="1">
    <citation type="submission" date="2016-12" db="EMBL/GenBank/DDBJ databases">
        <authorList>
            <person name="Song W.-J."/>
            <person name="Kurnit D.M."/>
        </authorList>
    </citation>
    <scope>NUCLEOTIDE SEQUENCE [LARGE SCALE GENOMIC DNA]</scope>
    <source>
        <strain evidence="8">ATCC 51725</strain>
    </source>
</reference>
<protein>
    <submittedName>
        <fullName evidence="8">Amino acid ABC transporter ATP-binding protein</fullName>
        <ecNumber evidence="9">3.6.3.-</ecNumber>
    </submittedName>
</protein>
<keyword evidence="3" id="KW-1003">Cell membrane</keyword>
<reference evidence="10" key="2">
    <citation type="submission" date="2016-12" db="EMBL/GenBank/DDBJ databases">
        <authorList>
            <person name="Gulvik C.A."/>
        </authorList>
    </citation>
    <scope>NUCLEOTIDE SEQUENCE [LARGE SCALE GENOMIC DNA]</scope>
    <source>
        <strain evidence="10">ATCC 51725</strain>
    </source>
</reference>
<dbReference type="Proteomes" id="UP000255213">
    <property type="component" value="Unassembled WGS sequence"/>
</dbReference>
<evidence type="ECO:0000313" key="11">
    <source>
        <dbReference type="Proteomes" id="UP000255213"/>
    </source>
</evidence>
<keyword evidence="4" id="KW-0547">Nucleotide-binding</keyword>
<dbReference type="GO" id="GO:0005524">
    <property type="term" value="F:ATP binding"/>
    <property type="evidence" value="ECO:0007669"/>
    <property type="project" value="UniProtKB-KW"/>
</dbReference>
<dbReference type="SUPFAM" id="SSF52540">
    <property type="entry name" value="P-loop containing nucleoside triphosphate hydrolases"/>
    <property type="match status" value="1"/>
</dbReference>
<organism evidence="8 10">
    <name type="scientific">Streptococcus acidominimus</name>
    <dbReference type="NCBI Taxonomy" id="1326"/>
    <lineage>
        <taxon>Bacteria</taxon>
        <taxon>Bacillati</taxon>
        <taxon>Bacillota</taxon>
        <taxon>Bacilli</taxon>
        <taxon>Lactobacillales</taxon>
        <taxon>Streptococcaceae</taxon>
        <taxon>Streptococcus</taxon>
    </lineage>
</organism>
<evidence type="ECO:0000313" key="8">
    <source>
        <dbReference type="EMBL" id="OLF49713.1"/>
    </source>
</evidence>
<evidence type="ECO:0000256" key="3">
    <source>
        <dbReference type="ARBA" id="ARBA00022475"/>
    </source>
</evidence>
<dbReference type="GO" id="GO:0005886">
    <property type="term" value="C:plasma membrane"/>
    <property type="evidence" value="ECO:0007669"/>
    <property type="project" value="UniProtKB-SubCell"/>
</dbReference>
<dbReference type="GO" id="GO:0016887">
    <property type="term" value="F:ATP hydrolysis activity"/>
    <property type="evidence" value="ECO:0007669"/>
    <property type="project" value="InterPro"/>
</dbReference>
<dbReference type="RefSeq" id="WP_075099278.1">
    <property type="nucleotide sequence ID" value="NZ_MSJL01000022.1"/>
</dbReference>
<dbReference type="AlphaFoldDB" id="A0A1Q8ED85"/>
<evidence type="ECO:0000256" key="2">
    <source>
        <dbReference type="ARBA" id="ARBA00022448"/>
    </source>
</evidence>
<dbReference type="PROSITE" id="PS50893">
    <property type="entry name" value="ABC_TRANSPORTER_2"/>
    <property type="match status" value="1"/>
</dbReference>
<dbReference type="PIRSF" id="PIRSF039085">
    <property type="entry name" value="ABC_ATPase_HisP"/>
    <property type="match status" value="1"/>
</dbReference>
<dbReference type="InterPro" id="IPR017871">
    <property type="entry name" value="ABC_transporter-like_CS"/>
</dbReference>
<feature type="domain" description="ABC transporter" evidence="7">
    <location>
        <begin position="2"/>
        <end position="239"/>
    </location>
</feature>
<dbReference type="InterPro" id="IPR003439">
    <property type="entry name" value="ABC_transporter-like_ATP-bd"/>
</dbReference>
<dbReference type="SMART" id="SM00382">
    <property type="entry name" value="AAA"/>
    <property type="match status" value="1"/>
</dbReference>
<dbReference type="EMBL" id="MSJL01000022">
    <property type="protein sequence ID" value="OLF49713.1"/>
    <property type="molecule type" value="Genomic_DNA"/>
</dbReference>
<gene>
    <name evidence="9" type="primary">yxeO</name>
    <name evidence="8" type="ORF">BU200_05815</name>
    <name evidence="9" type="ORF">NCTC12957_00278</name>
</gene>
<evidence type="ECO:0000259" key="7">
    <source>
        <dbReference type="PROSITE" id="PS50893"/>
    </source>
</evidence>
<keyword evidence="10" id="KW-1185">Reference proteome</keyword>
<dbReference type="Proteomes" id="UP000186437">
    <property type="component" value="Unassembled WGS sequence"/>
</dbReference>
<dbReference type="InterPro" id="IPR003593">
    <property type="entry name" value="AAA+_ATPase"/>
</dbReference>
<dbReference type="EC" id="3.6.3.-" evidence="9"/>
<sequence length="244" mass="26966">MIEVQKINMSFGTTKVLQDVDLQVEQGTVTVILGPSGSGKTTLLRCMNFLERADSGRFVFGERSYDLAQIRPKEIGEIRKRTGFVFQNYNLFANKTALENVTEGLIMAQGYSKAEAVAIGQQALDKVGLAEKYHAYPSELSGGQQQRVGIARAIASNPAVIYFDEPTSALDPELIGGVLQVMVELAKEGMTMVVVTHEMSFAREVADRVVFMENGQIVEQGSPEEIFDSPKEERTKQFLSRIHP</sequence>
<evidence type="ECO:0000256" key="4">
    <source>
        <dbReference type="ARBA" id="ARBA00022741"/>
    </source>
</evidence>
<evidence type="ECO:0000313" key="9">
    <source>
        <dbReference type="EMBL" id="SUN05683.1"/>
    </source>
</evidence>
<reference evidence="9 11" key="3">
    <citation type="submission" date="2018-06" db="EMBL/GenBank/DDBJ databases">
        <authorList>
            <consortium name="Pathogen Informatics"/>
            <person name="Doyle S."/>
        </authorList>
    </citation>
    <scope>NUCLEOTIDE SEQUENCE [LARGE SCALE GENOMIC DNA]</scope>
    <source>
        <strain evidence="9 11">NCTC12957</strain>
    </source>
</reference>
<name>A0A1Q8ED85_STRAI</name>
<dbReference type="Gene3D" id="3.40.50.300">
    <property type="entry name" value="P-loop containing nucleotide triphosphate hydrolases"/>
    <property type="match status" value="1"/>
</dbReference>
<dbReference type="Pfam" id="PF00005">
    <property type="entry name" value="ABC_tran"/>
    <property type="match status" value="1"/>
</dbReference>
<comment type="subcellular location">
    <subcellularLocation>
        <location evidence="1">Cell membrane</location>
        <topology evidence="1">Peripheral membrane protein</topology>
    </subcellularLocation>
</comment>
<keyword evidence="6" id="KW-0472">Membrane</keyword>
<evidence type="ECO:0000256" key="5">
    <source>
        <dbReference type="ARBA" id="ARBA00022840"/>
    </source>
</evidence>
<dbReference type="PROSITE" id="PS00211">
    <property type="entry name" value="ABC_TRANSPORTER_1"/>
    <property type="match status" value="1"/>
</dbReference>
<evidence type="ECO:0000256" key="1">
    <source>
        <dbReference type="ARBA" id="ARBA00004202"/>
    </source>
</evidence>
<accession>A0A1Q8ED85</accession>
<proteinExistence type="predicted"/>
<dbReference type="CDD" id="cd03262">
    <property type="entry name" value="ABC_HisP_GlnQ"/>
    <property type="match status" value="1"/>
</dbReference>
<dbReference type="InterPro" id="IPR050086">
    <property type="entry name" value="MetN_ABC_transporter-like"/>
</dbReference>
<evidence type="ECO:0000313" key="10">
    <source>
        <dbReference type="Proteomes" id="UP000186437"/>
    </source>
</evidence>
<dbReference type="EMBL" id="UHEN01000001">
    <property type="protein sequence ID" value="SUN05683.1"/>
    <property type="molecule type" value="Genomic_DNA"/>
</dbReference>